<organism evidence="2 3">
    <name type="scientific">Asticcacaulis machinosus</name>
    <dbReference type="NCBI Taxonomy" id="2984211"/>
    <lineage>
        <taxon>Bacteria</taxon>
        <taxon>Pseudomonadati</taxon>
        <taxon>Pseudomonadota</taxon>
        <taxon>Alphaproteobacteria</taxon>
        <taxon>Caulobacterales</taxon>
        <taxon>Caulobacteraceae</taxon>
        <taxon>Asticcacaulis</taxon>
    </lineage>
</organism>
<dbReference type="EMBL" id="JAQQKV010000003">
    <property type="protein sequence ID" value="MDC7677277.1"/>
    <property type="molecule type" value="Genomic_DNA"/>
</dbReference>
<dbReference type="InterPro" id="IPR006597">
    <property type="entry name" value="Sel1-like"/>
</dbReference>
<proteinExistence type="predicted"/>
<reference evidence="2 3" key="1">
    <citation type="submission" date="2023-01" db="EMBL/GenBank/DDBJ databases">
        <title>Novel species of the genus Asticcacaulis isolated from rivers.</title>
        <authorList>
            <person name="Lu H."/>
        </authorList>
    </citation>
    <scope>NUCLEOTIDE SEQUENCE [LARGE SCALE GENOMIC DNA]</scope>
    <source>
        <strain evidence="2 3">LKC15W</strain>
    </source>
</reference>
<accession>A0ABT5HM73</accession>
<dbReference type="RefSeq" id="WP_272745601.1">
    <property type="nucleotide sequence ID" value="NZ_JAQQKV010000003.1"/>
</dbReference>
<evidence type="ECO:0000256" key="1">
    <source>
        <dbReference type="SAM" id="MobiDB-lite"/>
    </source>
</evidence>
<gene>
    <name evidence="2" type="ORF">PQU98_14120</name>
</gene>
<feature type="compositionally biased region" description="Basic residues" evidence="1">
    <location>
        <begin position="92"/>
        <end position="114"/>
    </location>
</feature>
<sequence>MIGDMYLKGMGTPKNAKTAIIWYRKIAEKPIHQQEHFDPQNPDTMSPRAEAAMMLAQIYIAGADVPRDLKEDLRWLERASANAPGEDFTPMKRGRKMWTHKARRSHHAALRRSTKAAISVSSAPA</sequence>
<dbReference type="SMART" id="SM00671">
    <property type="entry name" value="SEL1"/>
    <property type="match status" value="2"/>
</dbReference>
<name>A0ABT5HM73_9CAUL</name>
<dbReference type="Proteomes" id="UP001218579">
    <property type="component" value="Unassembled WGS sequence"/>
</dbReference>
<feature type="region of interest" description="Disordered" evidence="1">
    <location>
        <begin position="83"/>
        <end position="125"/>
    </location>
</feature>
<protein>
    <recommendedName>
        <fullName evidence="4">Sel1 repeat-containing protein</fullName>
    </recommendedName>
</protein>
<comment type="caution">
    <text evidence="2">The sequence shown here is derived from an EMBL/GenBank/DDBJ whole genome shotgun (WGS) entry which is preliminary data.</text>
</comment>
<evidence type="ECO:0000313" key="2">
    <source>
        <dbReference type="EMBL" id="MDC7677277.1"/>
    </source>
</evidence>
<keyword evidence="3" id="KW-1185">Reference proteome</keyword>
<dbReference type="SUPFAM" id="SSF81901">
    <property type="entry name" value="HCP-like"/>
    <property type="match status" value="1"/>
</dbReference>
<dbReference type="InterPro" id="IPR011990">
    <property type="entry name" value="TPR-like_helical_dom_sf"/>
</dbReference>
<dbReference type="Pfam" id="PF08238">
    <property type="entry name" value="Sel1"/>
    <property type="match status" value="2"/>
</dbReference>
<dbReference type="Gene3D" id="1.25.40.10">
    <property type="entry name" value="Tetratricopeptide repeat domain"/>
    <property type="match status" value="1"/>
</dbReference>
<evidence type="ECO:0008006" key="4">
    <source>
        <dbReference type="Google" id="ProtNLM"/>
    </source>
</evidence>
<evidence type="ECO:0000313" key="3">
    <source>
        <dbReference type="Proteomes" id="UP001218579"/>
    </source>
</evidence>